<sequence>MESQLLDQFGTRHCGVFLGVDPENLEALKRWLRLVDFRCEWVWGGREPCCQVLVHMNALYRPVLERLGPAMSRRFGQKGTLFADENGQAWEFSQKGDKGKALGPLTPQVLDRFYSSLLGEPFHFQGFRFMYTVNTGVPAIIMAQHVHELMEKYEDWDVRFLERMGNPNVNKEW</sequence>
<dbReference type="Proteomes" id="UP000441455">
    <property type="component" value="Unassembled WGS sequence"/>
</dbReference>
<gene>
    <name evidence="1" type="ORF">FX155_04390</name>
</gene>
<comment type="caution">
    <text evidence="1">The sequence shown here is derived from an EMBL/GenBank/DDBJ whole genome shotgun (WGS) entry which is preliminary data.</text>
</comment>
<name>A0A6N7W023_ACIFE</name>
<protein>
    <submittedName>
        <fullName evidence="1">Uncharacterized protein</fullName>
    </submittedName>
</protein>
<proteinExistence type="predicted"/>
<evidence type="ECO:0000313" key="1">
    <source>
        <dbReference type="EMBL" id="MSS81843.1"/>
    </source>
</evidence>
<organism evidence="1 2">
    <name type="scientific">Acidaminococcus fermentans</name>
    <dbReference type="NCBI Taxonomy" id="905"/>
    <lineage>
        <taxon>Bacteria</taxon>
        <taxon>Bacillati</taxon>
        <taxon>Bacillota</taxon>
        <taxon>Negativicutes</taxon>
        <taxon>Acidaminococcales</taxon>
        <taxon>Acidaminococcaceae</taxon>
        <taxon>Acidaminococcus</taxon>
    </lineage>
</organism>
<reference evidence="1 2" key="1">
    <citation type="submission" date="2019-08" db="EMBL/GenBank/DDBJ databases">
        <title>In-depth cultivation of the pig gut microbiome towards novel bacterial diversity and tailored functional studies.</title>
        <authorList>
            <person name="Wylensek D."/>
            <person name="Hitch T.C.A."/>
            <person name="Clavel T."/>
        </authorList>
    </citation>
    <scope>NUCLEOTIDE SEQUENCE [LARGE SCALE GENOMIC DNA]</scope>
    <source>
        <strain evidence="1 2">WCA-389-WT-5B</strain>
    </source>
</reference>
<dbReference type="EMBL" id="VULN01000005">
    <property type="protein sequence ID" value="MSS81843.1"/>
    <property type="molecule type" value="Genomic_DNA"/>
</dbReference>
<accession>A0A6N7W023</accession>
<dbReference type="RefSeq" id="WP_022486850.1">
    <property type="nucleotide sequence ID" value="NZ_VULN01000005.1"/>
</dbReference>
<evidence type="ECO:0000313" key="2">
    <source>
        <dbReference type="Proteomes" id="UP000441455"/>
    </source>
</evidence>
<dbReference type="OrthoDB" id="3035446at2"/>
<dbReference type="AlphaFoldDB" id="A0A6N7W023"/>